<protein>
    <submittedName>
        <fullName evidence="1">Uncharacterized protein</fullName>
    </submittedName>
</protein>
<gene>
    <name evidence="1" type="ORF">M011DRAFT_127826</name>
</gene>
<reference evidence="1" key="1">
    <citation type="journal article" date="2020" name="Stud. Mycol.">
        <title>101 Dothideomycetes genomes: a test case for predicting lifestyles and emergence of pathogens.</title>
        <authorList>
            <person name="Haridas S."/>
            <person name="Albert R."/>
            <person name="Binder M."/>
            <person name="Bloem J."/>
            <person name="Labutti K."/>
            <person name="Salamov A."/>
            <person name="Andreopoulos B."/>
            <person name="Baker S."/>
            <person name="Barry K."/>
            <person name="Bills G."/>
            <person name="Bluhm B."/>
            <person name="Cannon C."/>
            <person name="Castanera R."/>
            <person name="Culley D."/>
            <person name="Daum C."/>
            <person name="Ezra D."/>
            <person name="Gonzalez J."/>
            <person name="Henrissat B."/>
            <person name="Kuo A."/>
            <person name="Liang C."/>
            <person name="Lipzen A."/>
            <person name="Lutzoni F."/>
            <person name="Magnuson J."/>
            <person name="Mondo S."/>
            <person name="Nolan M."/>
            <person name="Ohm R."/>
            <person name="Pangilinan J."/>
            <person name="Park H.-J."/>
            <person name="Ramirez L."/>
            <person name="Alfaro M."/>
            <person name="Sun H."/>
            <person name="Tritt A."/>
            <person name="Yoshinaga Y."/>
            <person name="Zwiers L.-H."/>
            <person name="Turgeon B."/>
            <person name="Goodwin S."/>
            <person name="Spatafora J."/>
            <person name="Crous P."/>
            <person name="Grigoriev I."/>
        </authorList>
    </citation>
    <scope>NUCLEOTIDE SEQUENCE</scope>
    <source>
        <strain evidence="1">CBS 119925</strain>
    </source>
</reference>
<proteinExistence type="predicted"/>
<organism evidence="1 2">
    <name type="scientific">Sporormia fimetaria CBS 119925</name>
    <dbReference type="NCBI Taxonomy" id="1340428"/>
    <lineage>
        <taxon>Eukaryota</taxon>
        <taxon>Fungi</taxon>
        <taxon>Dikarya</taxon>
        <taxon>Ascomycota</taxon>
        <taxon>Pezizomycotina</taxon>
        <taxon>Dothideomycetes</taxon>
        <taxon>Pleosporomycetidae</taxon>
        <taxon>Pleosporales</taxon>
        <taxon>Sporormiaceae</taxon>
        <taxon>Sporormia</taxon>
    </lineage>
</organism>
<accession>A0A6A6V5U8</accession>
<name>A0A6A6V5U8_9PLEO</name>
<keyword evidence="2" id="KW-1185">Reference proteome</keyword>
<dbReference type="EMBL" id="MU006580">
    <property type="protein sequence ID" value="KAF2745948.1"/>
    <property type="molecule type" value="Genomic_DNA"/>
</dbReference>
<dbReference type="AlphaFoldDB" id="A0A6A6V5U8"/>
<sequence>MKKRWEDRGSYIVCIVRGVVHSPPRSNYRAAIFISGRLQGVLSVGRCRVETPGAAWMRRGRLLWILCLASLCSPLCSQSPFGRCQHRTAVRWKGHHTCNCNIISGPPPDIATTASASSSCLTCISEHGQFRNITNSHIG</sequence>
<dbReference type="Proteomes" id="UP000799440">
    <property type="component" value="Unassembled WGS sequence"/>
</dbReference>
<evidence type="ECO:0000313" key="2">
    <source>
        <dbReference type="Proteomes" id="UP000799440"/>
    </source>
</evidence>
<evidence type="ECO:0000313" key="1">
    <source>
        <dbReference type="EMBL" id="KAF2745948.1"/>
    </source>
</evidence>